<dbReference type="InterPro" id="IPR012132">
    <property type="entry name" value="GMC_OxRdtase"/>
</dbReference>
<dbReference type="PANTHER" id="PTHR11552">
    <property type="entry name" value="GLUCOSE-METHANOL-CHOLINE GMC OXIDOREDUCTASE"/>
    <property type="match status" value="1"/>
</dbReference>
<evidence type="ECO:0000256" key="1">
    <source>
        <dbReference type="ARBA" id="ARBA00010790"/>
    </source>
</evidence>
<evidence type="ECO:0000313" key="5">
    <source>
        <dbReference type="Proteomes" id="UP000800035"/>
    </source>
</evidence>
<feature type="binding site" evidence="2">
    <location>
        <begin position="23"/>
        <end position="24"/>
    </location>
    <ligand>
        <name>FAD</name>
        <dbReference type="ChEBI" id="CHEBI:57692"/>
    </ligand>
</feature>
<evidence type="ECO:0000313" key="4">
    <source>
        <dbReference type="EMBL" id="KAF1949800.1"/>
    </source>
</evidence>
<keyword evidence="5" id="KW-1185">Reference proteome</keyword>
<feature type="binding site" evidence="2">
    <location>
        <position position="95"/>
    </location>
    <ligand>
        <name>FAD</name>
        <dbReference type="ChEBI" id="CHEBI:57692"/>
    </ligand>
</feature>
<dbReference type="Pfam" id="PF05199">
    <property type="entry name" value="GMC_oxred_C"/>
    <property type="match status" value="1"/>
</dbReference>
<dbReference type="PANTHER" id="PTHR11552:SF78">
    <property type="entry name" value="GLUCOSE-METHANOL-CHOLINE OXIDOREDUCTASE N-TERMINAL DOMAIN-CONTAINING PROTEIN"/>
    <property type="match status" value="1"/>
</dbReference>
<dbReference type="PIRSF" id="PIRSF000137">
    <property type="entry name" value="Alcohol_oxidase"/>
    <property type="match status" value="1"/>
</dbReference>
<dbReference type="Pfam" id="PF00732">
    <property type="entry name" value="GMC_oxred_N"/>
    <property type="match status" value="1"/>
</dbReference>
<dbReference type="SUPFAM" id="SSF54373">
    <property type="entry name" value="FAD-linked reductases, C-terminal domain"/>
    <property type="match status" value="1"/>
</dbReference>
<keyword evidence="2" id="KW-0285">Flavoprotein</keyword>
<sequence>MGLHTHFDPSLSEVDVIIAGGGTTGSILAARLASASPTLQILLIERGPNNQTPTIHHPALFLTHFTPVTKTVHYNVSTPSDDVGGRQLIVPAGSVLGGGSSVNFMMYSRPQARDFDAWNTPGWTAEEMLPFMKRAETFHGVDEKGVHGREGPVHVSRGTYESGGLQEDFLKAMAKRGLREVSDLADLRTVDAGWKAPHFISPEGKRQDVASCYLLPRLEDGRHEGLNVLVETQVVRVLFDGEKRAVGVEIRRNPQFESGEVGNELHCVKARKLVVLSSGACGTPSILERSGVGDAEVLKQAGVPLVVELPGVGNGYEDHHLIPYPYLNSLKPEETLDALLFGGPEKIEEHIKAKAKILGWNAQDVQVKLRPTEDEIDALGPELRKAWDKEFKNDPEKPMVVFALIAGFAADPSLTNGDPSFSVTAFTVYPFSRGSIHITSPTLDTPPTFTTGFFAGPTGALDVKKHIWSYKKQREIVRRMSYYRGEDPKCHPPFASTSDAVCVALTEPLPEDVKDIVYTEDDDRVLEKWIRGNVGTTWHSLGTCKMLAREKGGVVDAALGVHGVKGMKIADLSIVPGNVAANTNATALSVGEKAADIFIRELGLVPV</sequence>
<dbReference type="Gene3D" id="3.30.560.10">
    <property type="entry name" value="Glucose Oxidase, domain 3"/>
    <property type="match status" value="1"/>
</dbReference>
<keyword evidence="2" id="KW-0274">FAD</keyword>
<dbReference type="InterPro" id="IPR007867">
    <property type="entry name" value="GMC_OxRtase_C"/>
</dbReference>
<dbReference type="PROSITE" id="PS00624">
    <property type="entry name" value="GMC_OXRED_2"/>
    <property type="match status" value="1"/>
</dbReference>
<comment type="cofactor">
    <cofactor evidence="2">
        <name>FAD</name>
        <dbReference type="ChEBI" id="CHEBI:57692"/>
    </cofactor>
</comment>
<evidence type="ECO:0000256" key="2">
    <source>
        <dbReference type="PIRSR" id="PIRSR000137-2"/>
    </source>
</evidence>
<protein>
    <submittedName>
        <fullName evidence="4">Alcohol oxidase-like protein</fullName>
    </submittedName>
</protein>
<dbReference type="InterPro" id="IPR000172">
    <property type="entry name" value="GMC_OxRdtase_N"/>
</dbReference>
<dbReference type="Proteomes" id="UP000800035">
    <property type="component" value="Unassembled WGS sequence"/>
</dbReference>
<evidence type="ECO:0000259" key="3">
    <source>
        <dbReference type="PROSITE" id="PS00624"/>
    </source>
</evidence>
<gene>
    <name evidence="4" type="ORF">CC80DRAFT_579561</name>
</gene>
<feature type="binding site" evidence="2">
    <location>
        <begin position="538"/>
        <end position="539"/>
    </location>
    <ligand>
        <name>FAD</name>
        <dbReference type="ChEBI" id="CHEBI:57692"/>
    </ligand>
</feature>
<dbReference type="AlphaFoldDB" id="A0A6A5TC09"/>
<dbReference type="EMBL" id="ML977032">
    <property type="protein sequence ID" value="KAF1949800.1"/>
    <property type="molecule type" value="Genomic_DNA"/>
</dbReference>
<dbReference type="GO" id="GO:0016614">
    <property type="term" value="F:oxidoreductase activity, acting on CH-OH group of donors"/>
    <property type="evidence" value="ECO:0007669"/>
    <property type="project" value="InterPro"/>
</dbReference>
<dbReference type="GO" id="GO:0050660">
    <property type="term" value="F:flavin adenine dinucleotide binding"/>
    <property type="evidence" value="ECO:0007669"/>
    <property type="project" value="InterPro"/>
</dbReference>
<reference evidence="4" key="1">
    <citation type="journal article" date="2020" name="Stud. Mycol.">
        <title>101 Dothideomycetes genomes: a test case for predicting lifestyles and emergence of pathogens.</title>
        <authorList>
            <person name="Haridas S."/>
            <person name="Albert R."/>
            <person name="Binder M."/>
            <person name="Bloem J."/>
            <person name="Labutti K."/>
            <person name="Salamov A."/>
            <person name="Andreopoulos B."/>
            <person name="Baker S."/>
            <person name="Barry K."/>
            <person name="Bills G."/>
            <person name="Bluhm B."/>
            <person name="Cannon C."/>
            <person name="Castanera R."/>
            <person name="Culley D."/>
            <person name="Daum C."/>
            <person name="Ezra D."/>
            <person name="Gonzalez J."/>
            <person name="Henrissat B."/>
            <person name="Kuo A."/>
            <person name="Liang C."/>
            <person name="Lipzen A."/>
            <person name="Lutzoni F."/>
            <person name="Magnuson J."/>
            <person name="Mondo S."/>
            <person name="Nolan M."/>
            <person name="Ohm R."/>
            <person name="Pangilinan J."/>
            <person name="Park H.-J."/>
            <person name="Ramirez L."/>
            <person name="Alfaro M."/>
            <person name="Sun H."/>
            <person name="Tritt A."/>
            <person name="Yoshinaga Y."/>
            <person name="Zwiers L.-H."/>
            <person name="Turgeon B."/>
            <person name="Goodwin S."/>
            <person name="Spatafora J."/>
            <person name="Crous P."/>
            <person name="Grigoriev I."/>
        </authorList>
    </citation>
    <scope>NUCLEOTIDE SEQUENCE</scope>
    <source>
        <strain evidence="4">CBS 675.92</strain>
    </source>
</reference>
<dbReference type="Gene3D" id="3.50.50.60">
    <property type="entry name" value="FAD/NAD(P)-binding domain"/>
    <property type="match status" value="1"/>
</dbReference>
<feature type="domain" description="Glucose-methanol-choline oxidoreductase N-terminal" evidence="3">
    <location>
        <begin position="279"/>
        <end position="293"/>
    </location>
</feature>
<feature type="binding site" evidence="2">
    <location>
        <position position="234"/>
    </location>
    <ligand>
        <name>FAD</name>
        <dbReference type="ChEBI" id="CHEBI:57692"/>
    </ligand>
</feature>
<dbReference type="OrthoDB" id="269227at2759"/>
<name>A0A6A5TC09_9PLEO</name>
<accession>A0A6A5TC09</accession>
<dbReference type="SUPFAM" id="SSF51905">
    <property type="entry name" value="FAD/NAD(P)-binding domain"/>
    <property type="match status" value="1"/>
</dbReference>
<dbReference type="InterPro" id="IPR036188">
    <property type="entry name" value="FAD/NAD-bd_sf"/>
</dbReference>
<organism evidence="4 5">
    <name type="scientific">Byssothecium circinans</name>
    <dbReference type="NCBI Taxonomy" id="147558"/>
    <lineage>
        <taxon>Eukaryota</taxon>
        <taxon>Fungi</taxon>
        <taxon>Dikarya</taxon>
        <taxon>Ascomycota</taxon>
        <taxon>Pezizomycotina</taxon>
        <taxon>Dothideomycetes</taxon>
        <taxon>Pleosporomycetidae</taxon>
        <taxon>Pleosporales</taxon>
        <taxon>Massarineae</taxon>
        <taxon>Massarinaceae</taxon>
        <taxon>Byssothecium</taxon>
    </lineage>
</organism>
<comment type="similarity">
    <text evidence="1">Belongs to the GMC oxidoreductase family.</text>
</comment>
<proteinExistence type="inferred from homology"/>